<organism evidence="2 3">
    <name type="scientific">Chryseobacterium piscicola</name>
    <dbReference type="NCBI Taxonomy" id="551459"/>
    <lineage>
        <taxon>Bacteria</taxon>
        <taxon>Pseudomonadati</taxon>
        <taxon>Bacteroidota</taxon>
        <taxon>Flavobacteriia</taxon>
        <taxon>Flavobacteriales</taxon>
        <taxon>Weeksellaceae</taxon>
        <taxon>Chryseobacterium group</taxon>
        <taxon>Chryseobacterium</taxon>
    </lineage>
</organism>
<dbReference type="Proteomes" id="UP000186246">
    <property type="component" value="Unassembled WGS sequence"/>
</dbReference>
<reference evidence="3" key="2">
    <citation type="submission" date="2017-01" db="EMBL/GenBank/DDBJ databases">
        <authorList>
            <person name="Varghese N."/>
            <person name="Submissions S."/>
        </authorList>
    </citation>
    <scope>NUCLEOTIDE SEQUENCE [LARGE SCALE GENOMIC DNA]</scope>
    <source>
        <strain evidence="3">DSM 21068</strain>
    </source>
</reference>
<protein>
    <recommendedName>
        <fullName evidence="5">Glycosyl transferase family 2</fullName>
    </recommendedName>
</protein>
<evidence type="ECO:0000313" key="4">
    <source>
        <dbReference type="Proteomes" id="UP000238314"/>
    </source>
</evidence>
<sequence>MITKRRLMLHLDTLYLKFLMKFDGTVRHQMQDHKSIPVIIINFNQLFYLKQLIDFLIKREFKNIVIIDNASTYQPLLDYYTEIQDVVTVEKMNTNSGHDVFFKNKDLQRKYGKGFYFLTDSDIVPNDNLPKDFETIMLNYLFKYYKKINKIGFAIDTQDIPDYYPLKEKVQAWEKRFWQDELEKNVYFAFIDTTFALYKPKYPKTIFNLFKFMTAIRMAGNFTCKHGGWYLNPNALTEENLFYIKTANQSSSWKIDEKGNHTSDEYDHLLK</sequence>
<dbReference type="AlphaFoldDB" id="A0A1N7KE79"/>
<gene>
    <name evidence="1" type="ORF">B0A70_04315</name>
    <name evidence="2" type="ORF">SAMN05421796_101491</name>
</gene>
<dbReference type="EMBL" id="FTOJ01000001">
    <property type="protein sequence ID" value="SIS59901.1"/>
    <property type="molecule type" value="Genomic_DNA"/>
</dbReference>
<evidence type="ECO:0000313" key="3">
    <source>
        <dbReference type="Proteomes" id="UP000186246"/>
    </source>
</evidence>
<evidence type="ECO:0000313" key="1">
    <source>
        <dbReference type="EMBL" id="PQA96348.1"/>
    </source>
</evidence>
<dbReference type="EMBL" id="MUGO01000003">
    <property type="protein sequence ID" value="PQA96348.1"/>
    <property type="molecule type" value="Genomic_DNA"/>
</dbReference>
<accession>A0A1N7KE79</accession>
<proteinExistence type="predicted"/>
<dbReference type="Proteomes" id="UP000238314">
    <property type="component" value="Unassembled WGS sequence"/>
</dbReference>
<evidence type="ECO:0008006" key="5">
    <source>
        <dbReference type="Google" id="ProtNLM"/>
    </source>
</evidence>
<name>A0A1N7KE79_9FLAO</name>
<reference evidence="2" key="3">
    <citation type="submission" date="2017-01" db="EMBL/GenBank/DDBJ databases">
        <authorList>
            <person name="Mah S.A."/>
            <person name="Swanson W.J."/>
            <person name="Moy G.W."/>
            <person name="Vacquier V.D."/>
        </authorList>
    </citation>
    <scope>NUCLEOTIDE SEQUENCE [LARGE SCALE GENOMIC DNA]</scope>
    <source>
        <strain evidence="2">DSM 21068</strain>
    </source>
</reference>
<dbReference type="STRING" id="551459.SAMN05421796_101491"/>
<keyword evidence="4" id="KW-1185">Reference proteome</keyword>
<evidence type="ECO:0000313" key="2">
    <source>
        <dbReference type="EMBL" id="SIS59901.1"/>
    </source>
</evidence>
<reference evidence="1 4" key="1">
    <citation type="submission" date="2016-11" db="EMBL/GenBank/DDBJ databases">
        <title>Whole genomes of Flavobacteriaceae.</title>
        <authorList>
            <person name="Stine C."/>
            <person name="Li C."/>
            <person name="Tadesse D."/>
        </authorList>
    </citation>
    <scope>NUCLEOTIDE SEQUENCE [LARGE SCALE GENOMIC DNA]</scope>
    <source>
        <strain evidence="1 4">DSM 21068</strain>
    </source>
</reference>